<dbReference type="AlphaFoldDB" id="A0A813LTX8"/>
<dbReference type="PROSITE" id="PS51194">
    <property type="entry name" value="HELICASE_CTER"/>
    <property type="match status" value="1"/>
</dbReference>
<sequence length="1207" mass="134238">MASFRIHLPIWATWLGCIVPVLSGDEWPYKMTGLPPTVEVLGPSVGTPVRQNLTLPIETVVLHDDNWEDLLHKSGKKAFVLFSAKRCIPCNEMKPDWHAVGKLYKDSPTVIIGEVDCDDYGDLCSRNGVTTFPQAKYYTRENWPMGKSFEDSNMFISLESFVRNDLGGVRSGKTACNLDSKEFCTQRELEILEAYGESAACMCGNGSRQTHGAAVSFGSACAKPSAARSTSAESELHASLVPELSNGFSTSAASLLSAAEAAAANRAARLKALDALAAGGLRPGQELELISALDLGTVPWSEVPVSLKQALGLPVGDHGIDSLALNLSIAVQAKDYTNGHSVPLERLTTFYFLAKSISELYSPQLIVATNASTKLPQLWKQRAGAEHRRYSAEEIEAWGLRARNWAAQQPGTEVSSAPNSSSPRWPHQEACLRACRKFLASGPQQRDFFVQIATGGGKSLIIADLLAELDEGGRACVIVPKLDLMEQVAHLLESMALPGISKVGTTGYTPDMDARIFVCVRNSAWRLSHLDFDLLVLDEAHHYEPSHLELEDNQNLSDENEDEDHRTASAAGPRPQASTVLSLSARKRLFFSATMRWSRPDFDFGLRTAMRAGVISDYTILVPFMTAGDPKPILVKLILDMPTARRILAFCNTVQEAKQFAKLLNAEGVQAGHYNGGTASLQRTRILEDFKKGPSRGGLRVLATVDVLSEGVDLPMADTCLFVEPRKGLRLRQCFGRVLRQHQQKVDALVVSPPIIQEADGGLIADGELVRLLAELAGADPELRKSLAENSFGRVGLVDQRMNRSGDSPAVALEEAATLLCTKVYPRALSSYLTADDRWQLGLAQLTQYQQEHGHCKVPWKHRTGSEFALGIWVGYQRSARKANKLTAQQVKQLDTLEFVWEIVKAASWEENFELLKAYKQEHGHTRVPQSYVADDGVKLGHWVDRQRKSRTGQGGFKIDAEQIELLDSLGFVWERRKAASWEENFELLKAYEQEHGNTRVPRSYVADNGVKLGYWVNNQRKARTGQGGFKIDAEQIELLDSLGLVWDVSTAWEEKFELLKAYKQEHGHTRVPWRYVSDDGVKLGHWVDRQRRGRTGQGGFKIDAEQIEQLDSLGLKWEVSTAWEEKFELLKAYKQEHGHTRVPRSYVADNGVKLGYWVNNQRQARKGRKGLKIDAEQIEQLDSLGFVWEVYKAAWEENFELLKAYK</sequence>
<evidence type="ECO:0000259" key="3">
    <source>
        <dbReference type="PROSITE" id="PS51192"/>
    </source>
</evidence>
<feature type="region of interest" description="Disordered" evidence="1">
    <location>
        <begin position="548"/>
        <end position="578"/>
    </location>
</feature>
<evidence type="ECO:0000259" key="5">
    <source>
        <dbReference type="PROSITE" id="PS51352"/>
    </source>
</evidence>
<dbReference type="InterPro" id="IPR005114">
    <property type="entry name" value="Helicase_assoc"/>
</dbReference>
<reference evidence="6" key="1">
    <citation type="submission" date="2021-02" db="EMBL/GenBank/DDBJ databases">
        <authorList>
            <person name="Dougan E. K."/>
            <person name="Rhodes N."/>
            <person name="Thang M."/>
            <person name="Chan C."/>
        </authorList>
    </citation>
    <scope>NUCLEOTIDE SEQUENCE</scope>
</reference>
<evidence type="ECO:0000313" key="7">
    <source>
        <dbReference type="Proteomes" id="UP000626109"/>
    </source>
</evidence>
<dbReference type="SMART" id="SM00490">
    <property type="entry name" value="HELICc"/>
    <property type="match status" value="1"/>
</dbReference>
<evidence type="ECO:0000313" key="6">
    <source>
        <dbReference type="EMBL" id="CAE8739692.1"/>
    </source>
</evidence>
<dbReference type="InterPro" id="IPR001650">
    <property type="entry name" value="Helicase_C-like"/>
</dbReference>
<dbReference type="Pfam" id="PF00085">
    <property type="entry name" value="Thioredoxin"/>
    <property type="match status" value="1"/>
</dbReference>
<dbReference type="Gene3D" id="6.10.140.530">
    <property type="match status" value="5"/>
</dbReference>
<evidence type="ECO:0000259" key="4">
    <source>
        <dbReference type="PROSITE" id="PS51194"/>
    </source>
</evidence>
<feature type="signal peptide" evidence="2">
    <location>
        <begin position="1"/>
        <end position="24"/>
    </location>
</feature>
<feature type="domain" description="Thioredoxin" evidence="5">
    <location>
        <begin position="49"/>
        <end position="194"/>
    </location>
</feature>
<evidence type="ECO:0000256" key="1">
    <source>
        <dbReference type="SAM" id="MobiDB-lite"/>
    </source>
</evidence>
<dbReference type="Gene3D" id="3.40.30.10">
    <property type="entry name" value="Glutaredoxin"/>
    <property type="match status" value="1"/>
</dbReference>
<dbReference type="PROSITE" id="PS51257">
    <property type="entry name" value="PROKAR_LIPOPROTEIN"/>
    <property type="match status" value="1"/>
</dbReference>
<dbReference type="InterPro" id="IPR006935">
    <property type="entry name" value="Helicase/UvrB_N"/>
</dbReference>
<accession>A0A813LTX8</accession>
<comment type="caution">
    <text evidence="6">The sequence shown here is derived from an EMBL/GenBank/DDBJ whole genome shotgun (WGS) entry which is preliminary data.</text>
</comment>
<dbReference type="PROSITE" id="PS51352">
    <property type="entry name" value="THIOREDOXIN_2"/>
    <property type="match status" value="1"/>
</dbReference>
<dbReference type="GO" id="GO:0003677">
    <property type="term" value="F:DNA binding"/>
    <property type="evidence" value="ECO:0007669"/>
    <property type="project" value="InterPro"/>
</dbReference>
<dbReference type="SMART" id="SM00487">
    <property type="entry name" value="DEXDc"/>
    <property type="match status" value="1"/>
</dbReference>
<keyword evidence="2" id="KW-0732">Signal</keyword>
<dbReference type="Pfam" id="PF03457">
    <property type="entry name" value="HA"/>
    <property type="match status" value="5"/>
</dbReference>
<dbReference type="InterPro" id="IPR014001">
    <property type="entry name" value="Helicase_ATP-bd"/>
</dbReference>
<dbReference type="PANTHER" id="PTHR33418">
    <property type="entry name" value="HELICASE-ASSOCIATED"/>
    <property type="match status" value="1"/>
</dbReference>
<dbReference type="InterPro" id="IPR013766">
    <property type="entry name" value="Thioredoxin_domain"/>
</dbReference>
<dbReference type="SUPFAM" id="SSF52540">
    <property type="entry name" value="P-loop containing nucleoside triphosphate hydrolases"/>
    <property type="match status" value="1"/>
</dbReference>
<feature type="chain" id="PRO_5032878376" description="Helicase" evidence="2">
    <location>
        <begin position="25"/>
        <end position="1207"/>
    </location>
</feature>
<dbReference type="InterPro" id="IPR027417">
    <property type="entry name" value="P-loop_NTPase"/>
</dbReference>
<dbReference type="Pfam" id="PF00271">
    <property type="entry name" value="Helicase_C"/>
    <property type="match status" value="1"/>
</dbReference>
<protein>
    <recommendedName>
        <fullName evidence="8">Helicase</fullName>
    </recommendedName>
</protein>
<dbReference type="EMBL" id="CAJNNW010037139">
    <property type="protein sequence ID" value="CAE8739692.1"/>
    <property type="molecule type" value="Genomic_DNA"/>
</dbReference>
<proteinExistence type="predicted"/>
<evidence type="ECO:0000256" key="2">
    <source>
        <dbReference type="SAM" id="SignalP"/>
    </source>
</evidence>
<name>A0A813LTX8_POLGL</name>
<dbReference type="GO" id="GO:0005524">
    <property type="term" value="F:ATP binding"/>
    <property type="evidence" value="ECO:0007669"/>
    <property type="project" value="InterPro"/>
</dbReference>
<gene>
    <name evidence="6" type="ORF">PGLA2088_LOCUS49725</name>
</gene>
<dbReference type="InterPro" id="IPR036249">
    <property type="entry name" value="Thioredoxin-like_sf"/>
</dbReference>
<dbReference type="Gene3D" id="3.40.50.300">
    <property type="entry name" value="P-loop containing nucleotide triphosphate hydrolases"/>
    <property type="match status" value="2"/>
</dbReference>
<dbReference type="GO" id="GO:0016787">
    <property type="term" value="F:hydrolase activity"/>
    <property type="evidence" value="ECO:0007669"/>
    <property type="project" value="InterPro"/>
</dbReference>
<feature type="domain" description="Helicase ATP-binding" evidence="3">
    <location>
        <begin position="439"/>
        <end position="595"/>
    </location>
</feature>
<organism evidence="6 7">
    <name type="scientific">Polarella glacialis</name>
    <name type="common">Dinoflagellate</name>
    <dbReference type="NCBI Taxonomy" id="89957"/>
    <lineage>
        <taxon>Eukaryota</taxon>
        <taxon>Sar</taxon>
        <taxon>Alveolata</taxon>
        <taxon>Dinophyceae</taxon>
        <taxon>Suessiales</taxon>
        <taxon>Suessiaceae</taxon>
        <taxon>Polarella</taxon>
    </lineage>
</organism>
<dbReference type="CDD" id="cd02961">
    <property type="entry name" value="PDI_a_family"/>
    <property type="match status" value="1"/>
</dbReference>
<dbReference type="PROSITE" id="PS51192">
    <property type="entry name" value="HELICASE_ATP_BIND_1"/>
    <property type="match status" value="1"/>
</dbReference>
<dbReference type="SUPFAM" id="SSF52833">
    <property type="entry name" value="Thioredoxin-like"/>
    <property type="match status" value="1"/>
</dbReference>
<evidence type="ECO:0008006" key="8">
    <source>
        <dbReference type="Google" id="ProtNLM"/>
    </source>
</evidence>
<feature type="domain" description="Helicase C-terminal" evidence="4">
    <location>
        <begin position="633"/>
        <end position="787"/>
    </location>
</feature>
<dbReference type="Pfam" id="PF04851">
    <property type="entry name" value="ResIII"/>
    <property type="match status" value="1"/>
</dbReference>
<dbReference type="PANTHER" id="PTHR33418:SF1">
    <property type="entry name" value="HELICASE-ASSOCIATED DOMAIN-CONTAINING PROTEIN"/>
    <property type="match status" value="1"/>
</dbReference>
<dbReference type="Proteomes" id="UP000626109">
    <property type="component" value="Unassembled WGS sequence"/>
</dbReference>